<keyword evidence="3 7" id="KW-1133">Transmembrane helix</keyword>
<dbReference type="Gene3D" id="4.10.860.10">
    <property type="entry name" value="UVR domain"/>
    <property type="match status" value="1"/>
</dbReference>
<dbReference type="InterPro" id="IPR001943">
    <property type="entry name" value="UVR_dom"/>
</dbReference>
<sequence>MRGAYLRWGLGLFGLLGWHRRYLGKHRTARLWLCTAGLLGVGALADAFLLRWLVRRHNLGREIVRVKTRIRELEEQKTQLVEAHRFEEAALCRDQQKLLGARLRELSEGLR</sequence>
<accession>A0ABP8HGM5</accession>
<evidence type="ECO:0000256" key="2">
    <source>
        <dbReference type="ARBA" id="ARBA00022692"/>
    </source>
</evidence>
<evidence type="ECO:0000256" key="4">
    <source>
        <dbReference type="ARBA" id="ARBA00023136"/>
    </source>
</evidence>
<comment type="caution">
    <text evidence="9">The sequence shown here is derived from an EMBL/GenBank/DDBJ whole genome shotgun (WGS) entry which is preliminary data.</text>
</comment>
<gene>
    <name evidence="9" type="ORF">GCM10023184_36010</name>
</gene>
<dbReference type="Pfam" id="PF05154">
    <property type="entry name" value="TM2"/>
    <property type="match status" value="1"/>
</dbReference>
<evidence type="ECO:0000259" key="8">
    <source>
        <dbReference type="PROSITE" id="PS50151"/>
    </source>
</evidence>
<evidence type="ECO:0000256" key="7">
    <source>
        <dbReference type="SAM" id="Phobius"/>
    </source>
</evidence>
<protein>
    <recommendedName>
        <fullName evidence="8">UVR domain-containing protein</fullName>
    </recommendedName>
</protein>
<keyword evidence="4 7" id="KW-0472">Membrane</keyword>
<dbReference type="Pfam" id="PF02151">
    <property type="entry name" value="UVR"/>
    <property type="match status" value="1"/>
</dbReference>
<keyword evidence="5" id="KW-0227">DNA damage</keyword>
<comment type="subcellular location">
    <subcellularLocation>
        <location evidence="1">Membrane</location>
        <topology evidence="1">Multi-pass membrane protein</topology>
    </subcellularLocation>
</comment>
<keyword evidence="6" id="KW-0175">Coiled coil</keyword>
<dbReference type="Proteomes" id="UP001501725">
    <property type="component" value="Unassembled WGS sequence"/>
</dbReference>
<evidence type="ECO:0000313" key="10">
    <source>
        <dbReference type="Proteomes" id="UP001501725"/>
    </source>
</evidence>
<feature type="coiled-coil region" evidence="6">
    <location>
        <begin position="56"/>
        <end position="90"/>
    </location>
</feature>
<keyword evidence="2 7" id="KW-0812">Transmembrane</keyword>
<feature type="domain" description="UVR" evidence="8">
    <location>
        <begin position="67"/>
        <end position="102"/>
    </location>
</feature>
<feature type="transmembrane region" description="Helical" evidence="7">
    <location>
        <begin position="29"/>
        <end position="54"/>
    </location>
</feature>
<reference evidence="10" key="1">
    <citation type="journal article" date="2019" name="Int. J. Syst. Evol. Microbiol.">
        <title>The Global Catalogue of Microorganisms (GCM) 10K type strain sequencing project: providing services to taxonomists for standard genome sequencing and annotation.</title>
        <authorList>
            <consortium name="The Broad Institute Genomics Platform"/>
            <consortium name="The Broad Institute Genome Sequencing Center for Infectious Disease"/>
            <person name="Wu L."/>
            <person name="Ma J."/>
        </authorList>
    </citation>
    <scope>NUCLEOTIDE SEQUENCE [LARGE SCALE GENOMIC DNA]</scope>
    <source>
        <strain evidence="10">JCM 17919</strain>
    </source>
</reference>
<dbReference type="InterPro" id="IPR007829">
    <property type="entry name" value="TM2"/>
</dbReference>
<dbReference type="EMBL" id="BAABGY010000011">
    <property type="protein sequence ID" value="GAA4339114.1"/>
    <property type="molecule type" value="Genomic_DNA"/>
</dbReference>
<evidence type="ECO:0000256" key="5">
    <source>
        <dbReference type="ARBA" id="ARBA00023236"/>
    </source>
</evidence>
<dbReference type="InterPro" id="IPR036876">
    <property type="entry name" value="UVR_dom_sf"/>
</dbReference>
<keyword evidence="5" id="KW-0742">SOS response</keyword>
<dbReference type="PROSITE" id="PS50151">
    <property type="entry name" value="UVR"/>
    <property type="match status" value="1"/>
</dbReference>
<evidence type="ECO:0000256" key="3">
    <source>
        <dbReference type="ARBA" id="ARBA00022989"/>
    </source>
</evidence>
<dbReference type="SUPFAM" id="SSF46600">
    <property type="entry name" value="C-terminal UvrC-binding domain of UvrB"/>
    <property type="match status" value="1"/>
</dbReference>
<evidence type="ECO:0000256" key="6">
    <source>
        <dbReference type="SAM" id="Coils"/>
    </source>
</evidence>
<proteinExistence type="predicted"/>
<keyword evidence="10" id="KW-1185">Reference proteome</keyword>
<evidence type="ECO:0000256" key="1">
    <source>
        <dbReference type="ARBA" id="ARBA00004141"/>
    </source>
</evidence>
<organism evidence="9 10">
    <name type="scientific">Flaviaesturariibacter amylovorans</name>
    <dbReference type="NCBI Taxonomy" id="1084520"/>
    <lineage>
        <taxon>Bacteria</taxon>
        <taxon>Pseudomonadati</taxon>
        <taxon>Bacteroidota</taxon>
        <taxon>Chitinophagia</taxon>
        <taxon>Chitinophagales</taxon>
        <taxon>Chitinophagaceae</taxon>
        <taxon>Flaviaestuariibacter</taxon>
    </lineage>
</organism>
<evidence type="ECO:0000313" key="9">
    <source>
        <dbReference type="EMBL" id="GAA4339114.1"/>
    </source>
</evidence>
<name>A0ABP8HGM5_9BACT</name>